<keyword evidence="3" id="KW-0460">Magnesium</keyword>
<name>G0U9N0_TRYVY</name>
<dbReference type="OMA" id="RSIYMQA"/>
<dbReference type="PANTHER" id="PTHR11649">
    <property type="entry name" value="MSS1/TRME-RELATED GTP-BINDING PROTEIN"/>
    <property type="match status" value="1"/>
</dbReference>
<dbReference type="SUPFAM" id="SSF52540">
    <property type="entry name" value="P-loop containing nucleoside triphosphate hydrolases"/>
    <property type="match status" value="1"/>
</dbReference>
<proteinExistence type="predicted"/>
<evidence type="ECO:0000256" key="4">
    <source>
        <dbReference type="ARBA" id="ARBA00023134"/>
    </source>
</evidence>
<feature type="domain" description="EngB-type G" evidence="5">
    <location>
        <begin position="76"/>
        <end position="262"/>
    </location>
</feature>
<dbReference type="CDD" id="cd01876">
    <property type="entry name" value="YihA_EngB"/>
    <property type="match status" value="1"/>
</dbReference>
<dbReference type="InterPro" id="IPR006073">
    <property type="entry name" value="GTP-bd"/>
</dbReference>
<evidence type="ECO:0000313" key="6">
    <source>
        <dbReference type="EMBL" id="CCC54316.1"/>
    </source>
</evidence>
<keyword evidence="1" id="KW-0479">Metal-binding</keyword>
<dbReference type="InterPro" id="IPR030393">
    <property type="entry name" value="G_ENGB_dom"/>
</dbReference>
<dbReference type="VEuPathDB" id="TriTrypDB:TvY486_1118000"/>
<protein>
    <recommendedName>
        <fullName evidence="5">EngB-type G domain-containing protein</fullName>
    </recommendedName>
</protein>
<dbReference type="Gene3D" id="3.40.50.300">
    <property type="entry name" value="P-loop containing nucleotide triphosphate hydrolases"/>
    <property type="match status" value="1"/>
</dbReference>
<organism evidence="6">
    <name type="scientific">Trypanosoma vivax (strain Y486)</name>
    <dbReference type="NCBI Taxonomy" id="1055687"/>
    <lineage>
        <taxon>Eukaryota</taxon>
        <taxon>Discoba</taxon>
        <taxon>Euglenozoa</taxon>
        <taxon>Kinetoplastea</taxon>
        <taxon>Metakinetoplastina</taxon>
        <taxon>Trypanosomatida</taxon>
        <taxon>Trypanosomatidae</taxon>
        <taxon>Trypanosoma</taxon>
        <taxon>Duttonella</taxon>
    </lineage>
</organism>
<keyword evidence="4" id="KW-0342">GTP-binding</keyword>
<evidence type="ECO:0000259" key="5">
    <source>
        <dbReference type="PROSITE" id="PS51706"/>
    </source>
</evidence>
<evidence type="ECO:0000256" key="2">
    <source>
        <dbReference type="ARBA" id="ARBA00022741"/>
    </source>
</evidence>
<evidence type="ECO:0000256" key="3">
    <source>
        <dbReference type="ARBA" id="ARBA00022842"/>
    </source>
</evidence>
<reference evidence="6" key="1">
    <citation type="journal article" date="2012" name="Proc. Natl. Acad. Sci. U.S.A.">
        <title>Antigenic diversity is generated by distinct evolutionary mechanisms in African trypanosome species.</title>
        <authorList>
            <person name="Jackson A.P."/>
            <person name="Berry A."/>
            <person name="Aslett M."/>
            <person name="Allison H.C."/>
            <person name="Burton P."/>
            <person name="Vavrova-Anderson J."/>
            <person name="Brown R."/>
            <person name="Browne H."/>
            <person name="Corton N."/>
            <person name="Hauser H."/>
            <person name="Gamble J."/>
            <person name="Gilderthorp R."/>
            <person name="Marcello L."/>
            <person name="McQuillan J."/>
            <person name="Otto T.D."/>
            <person name="Quail M.A."/>
            <person name="Sanders M.J."/>
            <person name="van Tonder A."/>
            <person name="Ginger M.L."/>
            <person name="Field M.C."/>
            <person name="Barry J.D."/>
            <person name="Hertz-Fowler C."/>
            <person name="Berriman M."/>
        </authorList>
    </citation>
    <scope>NUCLEOTIDE SEQUENCE</scope>
    <source>
        <strain evidence="6">Y486</strain>
    </source>
</reference>
<accession>G0U9N0</accession>
<evidence type="ECO:0000256" key="1">
    <source>
        <dbReference type="ARBA" id="ARBA00022723"/>
    </source>
</evidence>
<dbReference type="EMBL" id="HE573027">
    <property type="protein sequence ID" value="CCC54316.1"/>
    <property type="molecule type" value="Genomic_DNA"/>
</dbReference>
<sequence length="650" mass="71702">MQRIPHKVSGRVLCSKSLWWTVSALPHGFSLRLASTLAMTCREKALGRLSEEIFSRGNMHLKNVNALSALPEGFYSFPEVCFIGKPNVGKSSIISCLLHNHRLGRAGCGRGTTRLLQFFNVGDALLLVDTPGYGGWKGRSLVQHSAERAAAFAILFRYMALRKQGPLKRIYWVFESTGSIQPRDEELFAFLQNERLPFSVIVSKVDRLQGDCRALRQRVEGIYDFLGSRDVPVLAVASVPQRPERCIGIDALRCDITYYCSQELINVSDLTLEKIRDLSYSPPTPAEIAAVEQRYQLESFVVPKDDRLSLECFVSQHEAAKKQYLAVSPRSLHLTSKDKAVNHLVSSEVVGASNTNESDLCPNSIVRAQAMKERPQPVSTLQVKANPISDAVSSAAMAGRFRVRASLRDLVAKCDDLSAYPWMNSPLPASSNDGCSPCAEQCSTLPTSCDSGVFVTAGQQEVIRVPLAMDSEADFVLSVNGVRIPRSMISPSVAQLAATQEGSLEHFALMSGAVGYEKFMENEKVGSDIFTEAPTYSRVLDDDIVSFRRLSRKSVRRKRLERVMAKYISRVRKDRSLYLQAEGYMCPWLAGAGQQSSASVVGLYSGSYSVGVGGRMMKGLKRTGFGGRSYSLHTMKNRGRATKKVGFWAA</sequence>
<dbReference type="AlphaFoldDB" id="G0U9N0"/>
<keyword evidence="2" id="KW-0547">Nucleotide-binding</keyword>
<dbReference type="GO" id="GO:0046872">
    <property type="term" value="F:metal ion binding"/>
    <property type="evidence" value="ECO:0007669"/>
    <property type="project" value="UniProtKB-KW"/>
</dbReference>
<dbReference type="InterPro" id="IPR027417">
    <property type="entry name" value="P-loop_NTPase"/>
</dbReference>
<dbReference type="PROSITE" id="PS51706">
    <property type="entry name" value="G_ENGB"/>
    <property type="match status" value="1"/>
</dbReference>
<dbReference type="GO" id="GO:0005525">
    <property type="term" value="F:GTP binding"/>
    <property type="evidence" value="ECO:0007669"/>
    <property type="project" value="UniProtKB-KW"/>
</dbReference>
<dbReference type="PANTHER" id="PTHR11649:SF76">
    <property type="entry name" value="ENGB-TYPE G DOMAIN-CONTAINING PROTEIN"/>
    <property type="match status" value="1"/>
</dbReference>
<dbReference type="Pfam" id="PF01926">
    <property type="entry name" value="MMR_HSR1"/>
    <property type="match status" value="1"/>
</dbReference>
<gene>
    <name evidence="6" type="ORF">TVY486_1118000</name>
</gene>